<sequence length="30" mass="3265">MLGVPWRGVPALKTVESPDSKIQNKSISLI</sequence>
<accession>A0A0E9W755</accession>
<protein>
    <submittedName>
        <fullName evidence="1">Uncharacterized protein</fullName>
    </submittedName>
</protein>
<reference evidence="1" key="2">
    <citation type="journal article" date="2015" name="Fish Shellfish Immunol.">
        <title>Early steps in the European eel (Anguilla anguilla)-Vibrio vulnificus interaction in the gills: Role of the RtxA13 toxin.</title>
        <authorList>
            <person name="Callol A."/>
            <person name="Pajuelo D."/>
            <person name="Ebbesson L."/>
            <person name="Teles M."/>
            <person name="MacKenzie S."/>
            <person name="Amaro C."/>
        </authorList>
    </citation>
    <scope>NUCLEOTIDE SEQUENCE</scope>
</reference>
<name>A0A0E9W755_ANGAN</name>
<reference evidence="1" key="1">
    <citation type="submission" date="2014-11" db="EMBL/GenBank/DDBJ databases">
        <authorList>
            <person name="Amaro Gonzalez C."/>
        </authorList>
    </citation>
    <scope>NUCLEOTIDE SEQUENCE</scope>
</reference>
<evidence type="ECO:0000313" key="1">
    <source>
        <dbReference type="EMBL" id="JAH86151.1"/>
    </source>
</evidence>
<proteinExistence type="predicted"/>
<organism evidence="1">
    <name type="scientific">Anguilla anguilla</name>
    <name type="common">European freshwater eel</name>
    <name type="synonym">Muraena anguilla</name>
    <dbReference type="NCBI Taxonomy" id="7936"/>
    <lineage>
        <taxon>Eukaryota</taxon>
        <taxon>Metazoa</taxon>
        <taxon>Chordata</taxon>
        <taxon>Craniata</taxon>
        <taxon>Vertebrata</taxon>
        <taxon>Euteleostomi</taxon>
        <taxon>Actinopterygii</taxon>
        <taxon>Neopterygii</taxon>
        <taxon>Teleostei</taxon>
        <taxon>Anguilliformes</taxon>
        <taxon>Anguillidae</taxon>
        <taxon>Anguilla</taxon>
    </lineage>
</organism>
<dbReference type="AlphaFoldDB" id="A0A0E9W755"/>
<dbReference type="EMBL" id="GBXM01022426">
    <property type="protein sequence ID" value="JAH86151.1"/>
    <property type="molecule type" value="Transcribed_RNA"/>
</dbReference>